<feature type="compositionally biased region" description="Basic and acidic residues" evidence="2">
    <location>
        <begin position="482"/>
        <end position="491"/>
    </location>
</feature>
<feature type="compositionally biased region" description="Low complexity" evidence="2">
    <location>
        <begin position="60"/>
        <end position="109"/>
    </location>
</feature>
<feature type="compositionally biased region" description="Basic and acidic residues" evidence="2">
    <location>
        <begin position="533"/>
        <end position="543"/>
    </location>
</feature>
<evidence type="ECO:0008006" key="5">
    <source>
        <dbReference type="Google" id="ProtNLM"/>
    </source>
</evidence>
<evidence type="ECO:0000256" key="1">
    <source>
        <dbReference type="SAM" id="Coils"/>
    </source>
</evidence>
<feature type="region of interest" description="Disordered" evidence="2">
    <location>
        <begin position="469"/>
        <end position="572"/>
    </location>
</feature>
<evidence type="ECO:0000256" key="2">
    <source>
        <dbReference type="SAM" id="MobiDB-lite"/>
    </source>
</evidence>
<evidence type="ECO:0000313" key="3">
    <source>
        <dbReference type="EMBL" id="KAL1520555.1"/>
    </source>
</evidence>
<dbReference type="Proteomes" id="UP001515480">
    <property type="component" value="Unassembled WGS sequence"/>
</dbReference>
<comment type="caution">
    <text evidence="3">The sequence shown here is derived from an EMBL/GenBank/DDBJ whole genome shotgun (WGS) entry which is preliminary data.</text>
</comment>
<feature type="compositionally biased region" description="Pro residues" evidence="2">
    <location>
        <begin position="1"/>
        <end position="15"/>
    </location>
</feature>
<dbReference type="AlphaFoldDB" id="A0AB34JI33"/>
<protein>
    <recommendedName>
        <fullName evidence="5">Cilia- and flagella-associated protein 157</fullName>
    </recommendedName>
</protein>
<name>A0AB34JI33_PRYPA</name>
<feature type="coiled-coil region" evidence="1">
    <location>
        <begin position="268"/>
        <end position="367"/>
    </location>
</feature>
<keyword evidence="1" id="KW-0175">Coiled coil</keyword>
<gene>
    <name evidence="3" type="ORF">AB1Y20_022131</name>
</gene>
<feature type="compositionally biased region" description="Low complexity" evidence="2">
    <location>
        <begin position="16"/>
        <end position="48"/>
    </location>
</feature>
<feature type="region of interest" description="Disordered" evidence="2">
    <location>
        <begin position="1"/>
        <end position="212"/>
    </location>
</feature>
<feature type="compositionally biased region" description="Low complexity" evidence="2">
    <location>
        <begin position="118"/>
        <end position="145"/>
    </location>
</feature>
<feature type="compositionally biased region" description="Low complexity" evidence="2">
    <location>
        <begin position="154"/>
        <end position="178"/>
    </location>
</feature>
<feature type="compositionally biased region" description="Polar residues" evidence="2">
    <location>
        <begin position="563"/>
        <end position="572"/>
    </location>
</feature>
<reference evidence="3 4" key="1">
    <citation type="journal article" date="2024" name="Science">
        <title>Giant polyketide synthase enzymes in the biosynthesis of giant marine polyether toxins.</title>
        <authorList>
            <person name="Fallon T.R."/>
            <person name="Shende V.V."/>
            <person name="Wierzbicki I.H."/>
            <person name="Pendleton A.L."/>
            <person name="Watervoot N.F."/>
            <person name="Auber R.P."/>
            <person name="Gonzalez D.J."/>
            <person name="Wisecaver J.H."/>
            <person name="Moore B.S."/>
        </authorList>
    </citation>
    <scope>NUCLEOTIDE SEQUENCE [LARGE SCALE GENOMIC DNA]</scope>
    <source>
        <strain evidence="3 4">12B1</strain>
    </source>
</reference>
<feature type="compositionally biased region" description="Basic and acidic residues" evidence="2">
    <location>
        <begin position="202"/>
        <end position="212"/>
    </location>
</feature>
<accession>A0AB34JI33</accession>
<feature type="compositionally biased region" description="Low complexity" evidence="2">
    <location>
        <begin position="523"/>
        <end position="532"/>
    </location>
</feature>
<sequence>MDSPEPPPAPAPAPAPASSHAPAPASERIDGQSVAAPAEAQAAAPVASHHPLLGQSSDTAPRANSFAAPSAAPEAAEPSTAAPEVATPPTDSLEAAEPSPTAPEATPPSGHTSDLPSAHAAPVAATPAATQAVHEAAPSAAAAEAPARHKPESPAETDAPADGAARALPAAEASREPSPALPPEEPAHGSLALSPQQMVAEARARRDAVRKEVQKAQTRLTLLTAERKANGKKLERLTEREKGSRVPNVELPSVALRGGGDDPVTLEIRQIVKENKELEEAVTQHQEAKLHLEKLHNEKRDVARKLKGLRDEDKILKEQLQTKQSELAELQSLIKPSPMRLRYEAEVARLRREINSHNTARVAAERDIATCTKRLLRVRSVLGSFLKSQGFKPQQPLPLDDSEIAAKLASYVISLAERVQVLEKQVQQRETQVAEMESSAQQAAGQLRLLVSQRGIAQRKRTAVGLLSMLPPHPSELQGGEEADHGQEKLSKPAGPKSRSTNSTKKKSNKGGAEKASPSTGVSKKQSNSISSSHEDAAHDNDGRGATGCEGGASEEILREEGNQSVEVSPRT</sequence>
<keyword evidence="4" id="KW-1185">Reference proteome</keyword>
<dbReference type="EMBL" id="JBGBPQ010000008">
    <property type="protein sequence ID" value="KAL1520555.1"/>
    <property type="molecule type" value="Genomic_DNA"/>
</dbReference>
<evidence type="ECO:0000313" key="4">
    <source>
        <dbReference type="Proteomes" id="UP001515480"/>
    </source>
</evidence>
<organism evidence="3 4">
    <name type="scientific">Prymnesium parvum</name>
    <name type="common">Toxic golden alga</name>
    <dbReference type="NCBI Taxonomy" id="97485"/>
    <lineage>
        <taxon>Eukaryota</taxon>
        <taxon>Haptista</taxon>
        <taxon>Haptophyta</taxon>
        <taxon>Prymnesiophyceae</taxon>
        <taxon>Prymnesiales</taxon>
        <taxon>Prymnesiaceae</taxon>
        <taxon>Prymnesium</taxon>
    </lineage>
</organism>
<proteinExistence type="predicted"/>